<evidence type="ECO:0000313" key="2">
    <source>
        <dbReference type="Proteomes" id="UP001500635"/>
    </source>
</evidence>
<sequence length="121" mass="12736">MQPTVDLAAAVIAPEGLVRLAGLAGGRFPMTANVDATMLPWGGTRADLPQVLALDERDDLHPETTKYPLADFQRAFDDLATGRPAGCRRGRCWCGSGPADEQDLAIAGEAAQRQGRPAHGG</sequence>
<proteinExistence type="predicted"/>
<dbReference type="EMBL" id="BAABFR010000088">
    <property type="protein sequence ID" value="GAA4401427.1"/>
    <property type="molecule type" value="Genomic_DNA"/>
</dbReference>
<keyword evidence="2" id="KW-1185">Reference proteome</keyword>
<dbReference type="RefSeq" id="WP_344999546.1">
    <property type="nucleotide sequence ID" value="NZ_BAABFR010000088.1"/>
</dbReference>
<reference evidence="2" key="1">
    <citation type="journal article" date="2019" name="Int. J. Syst. Evol. Microbiol.">
        <title>The Global Catalogue of Microorganisms (GCM) 10K type strain sequencing project: providing services to taxonomists for standard genome sequencing and annotation.</title>
        <authorList>
            <consortium name="The Broad Institute Genomics Platform"/>
            <consortium name="The Broad Institute Genome Sequencing Center for Infectious Disease"/>
            <person name="Wu L."/>
            <person name="Ma J."/>
        </authorList>
    </citation>
    <scope>NUCLEOTIDE SEQUENCE [LARGE SCALE GENOMIC DNA]</scope>
    <source>
        <strain evidence="2">JCM 17688</strain>
    </source>
</reference>
<accession>A0ABP8K8B2</accession>
<evidence type="ECO:0000313" key="1">
    <source>
        <dbReference type="EMBL" id="GAA4401427.1"/>
    </source>
</evidence>
<comment type="caution">
    <text evidence="1">The sequence shown here is derived from an EMBL/GenBank/DDBJ whole genome shotgun (WGS) entry which is preliminary data.</text>
</comment>
<dbReference type="Gene3D" id="3.40.50.720">
    <property type="entry name" value="NAD(P)-binding Rossmann-like Domain"/>
    <property type="match status" value="1"/>
</dbReference>
<organism evidence="1 2">
    <name type="scientific">Tsukamurella soli</name>
    <dbReference type="NCBI Taxonomy" id="644556"/>
    <lineage>
        <taxon>Bacteria</taxon>
        <taxon>Bacillati</taxon>
        <taxon>Actinomycetota</taxon>
        <taxon>Actinomycetes</taxon>
        <taxon>Mycobacteriales</taxon>
        <taxon>Tsukamurellaceae</taxon>
        <taxon>Tsukamurella</taxon>
    </lineage>
</organism>
<gene>
    <name evidence="1" type="ORF">GCM10023147_40970</name>
</gene>
<dbReference type="Gene3D" id="3.90.180.10">
    <property type="entry name" value="Medium-chain alcohol dehydrogenases, catalytic domain"/>
    <property type="match status" value="1"/>
</dbReference>
<dbReference type="Proteomes" id="UP001500635">
    <property type="component" value="Unassembled WGS sequence"/>
</dbReference>
<protein>
    <submittedName>
        <fullName evidence="1">Uncharacterized protein</fullName>
    </submittedName>
</protein>
<name>A0ABP8K8B2_9ACTN</name>